<name>A0A2H0YYA7_9BACT</name>
<accession>A0A2H0YYA7</accession>
<comment type="caution">
    <text evidence="2">The sequence shown here is derived from an EMBL/GenBank/DDBJ whole genome shotgun (WGS) entry which is preliminary data.</text>
</comment>
<evidence type="ECO:0000259" key="1">
    <source>
        <dbReference type="SMART" id="SM01321"/>
    </source>
</evidence>
<dbReference type="PANTHER" id="PTHR36966">
    <property type="entry name" value="REP-ASSOCIATED TYROSINE TRANSPOSASE"/>
    <property type="match status" value="1"/>
</dbReference>
<dbReference type="InterPro" id="IPR052715">
    <property type="entry name" value="RAYT_transposase"/>
</dbReference>
<dbReference type="GO" id="GO:0004803">
    <property type="term" value="F:transposase activity"/>
    <property type="evidence" value="ECO:0007669"/>
    <property type="project" value="InterPro"/>
</dbReference>
<dbReference type="InterPro" id="IPR036515">
    <property type="entry name" value="Transposase_17_sf"/>
</dbReference>
<reference evidence="2 3" key="1">
    <citation type="submission" date="2017-09" db="EMBL/GenBank/DDBJ databases">
        <title>Depth-based differentiation of microbial function through sediment-hosted aquifers and enrichment of novel symbionts in the deep terrestrial subsurface.</title>
        <authorList>
            <person name="Probst A.J."/>
            <person name="Ladd B."/>
            <person name="Jarett J.K."/>
            <person name="Geller-Mcgrath D.E."/>
            <person name="Sieber C.M."/>
            <person name="Emerson J.B."/>
            <person name="Anantharaman K."/>
            <person name="Thomas B.C."/>
            <person name="Malmstrom R."/>
            <person name="Stieglmeier M."/>
            <person name="Klingl A."/>
            <person name="Woyke T."/>
            <person name="Ryan C.M."/>
            <person name="Banfield J.F."/>
        </authorList>
    </citation>
    <scope>NUCLEOTIDE SEQUENCE [LARGE SCALE GENOMIC DNA]</scope>
    <source>
        <strain evidence="2">CG08_land_8_20_14_0_20_40_16</strain>
    </source>
</reference>
<gene>
    <name evidence="2" type="ORF">COT24_02075</name>
</gene>
<dbReference type="PANTHER" id="PTHR36966:SF1">
    <property type="entry name" value="REP-ASSOCIATED TYROSINE TRANSPOSASE"/>
    <property type="match status" value="1"/>
</dbReference>
<organism evidence="2 3">
    <name type="scientific">Candidatus Kerfeldbacteria bacterium CG08_land_8_20_14_0_20_40_16</name>
    <dbReference type="NCBI Taxonomy" id="2014244"/>
    <lineage>
        <taxon>Bacteria</taxon>
        <taxon>Candidatus Kerfeldiibacteriota</taxon>
    </lineage>
</organism>
<feature type="domain" description="Transposase IS200-like" evidence="1">
    <location>
        <begin position="22"/>
        <end position="175"/>
    </location>
</feature>
<dbReference type="GO" id="GO:0006313">
    <property type="term" value="P:DNA transposition"/>
    <property type="evidence" value="ECO:0007669"/>
    <property type="project" value="InterPro"/>
</dbReference>
<dbReference type="Gene3D" id="3.30.70.1290">
    <property type="entry name" value="Transposase IS200-like"/>
    <property type="match status" value="1"/>
</dbReference>
<dbReference type="EMBL" id="PEXU01000024">
    <property type="protein sequence ID" value="PIS42722.1"/>
    <property type="molecule type" value="Genomic_DNA"/>
</dbReference>
<evidence type="ECO:0000313" key="3">
    <source>
        <dbReference type="Proteomes" id="UP000231542"/>
    </source>
</evidence>
<dbReference type="SUPFAM" id="SSF143422">
    <property type="entry name" value="Transposase IS200-like"/>
    <property type="match status" value="1"/>
</dbReference>
<sequence length="204" mass="24649">MVYNPQIHHRHSIRLPEYNYRQPGYYFVTMSTQNRECLFGEIKEEKIILSEIGKIVYDFWPKVREHFNNVELDEFIVMPNHFHGIVVIKEILNYRGEDNSRRGNLYCGGGVTPPRRLLSSPRLGQIIAYFKYQTTKHINKLLRMPAKKIWQRNYYEHVIRNDQSLYNIRNYIVNNQLKWNKDVENLKSEDKNIKDYYGKIIDYE</sequence>
<dbReference type="Proteomes" id="UP000231542">
    <property type="component" value="Unassembled WGS sequence"/>
</dbReference>
<dbReference type="AlphaFoldDB" id="A0A2H0YYA7"/>
<dbReference type="SMART" id="SM01321">
    <property type="entry name" value="Y1_Tnp"/>
    <property type="match status" value="1"/>
</dbReference>
<dbReference type="InterPro" id="IPR002686">
    <property type="entry name" value="Transposase_17"/>
</dbReference>
<proteinExistence type="predicted"/>
<protein>
    <submittedName>
        <fullName evidence="2">Transposase</fullName>
    </submittedName>
</protein>
<dbReference type="GO" id="GO:0043565">
    <property type="term" value="F:sequence-specific DNA binding"/>
    <property type="evidence" value="ECO:0007669"/>
    <property type="project" value="TreeGrafter"/>
</dbReference>
<evidence type="ECO:0000313" key="2">
    <source>
        <dbReference type="EMBL" id="PIS42722.1"/>
    </source>
</evidence>